<proteinExistence type="predicted"/>
<evidence type="ECO:0000313" key="1">
    <source>
        <dbReference type="EMBL" id="PTR00909.1"/>
    </source>
</evidence>
<dbReference type="AlphaFoldDB" id="A0A2T5JES1"/>
<protein>
    <submittedName>
        <fullName evidence="1">Uncharacterized protein</fullName>
    </submittedName>
</protein>
<comment type="caution">
    <text evidence="1">The sequence shown here is derived from an EMBL/GenBank/DDBJ whole genome shotgun (WGS) entry which is preliminary data.</text>
</comment>
<organism evidence="1 2">
    <name type="scientific">Mucilaginibacter yixingensis</name>
    <dbReference type="NCBI Taxonomy" id="1295612"/>
    <lineage>
        <taxon>Bacteria</taxon>
        <taxon>Pseudomonadati</taxon>
        <taxon>Bacteroidota</taxon>
        <taxon>Sphingobacteriia</taxon>
        <taxon>Sphingobacteriales</taxon>
        <taxon>Sphingobacteriaceae</taxon>
        <taxon>Mucilaginibacter</taxon>
    </lineage>
</organism>
<gene>
    <name evidence="1" type="ORF">C8P68_101138</name>
</gene>
<dbReference type="Proteomes" id="UP000244168">
    <property type="component" value="Unassembled WGS sequence"/>
</dbReference>
<dbReference type="EMBL" id="QAOQ01000001">
    <property type="protein sequence ID" value="PTR00909.1"/>
    <property type="molecule type" value="Genomic_DNA"/>
</dbReference>
<accession>A0A2T5JES1</accession>
<reference evidence="1 2" key="1">
    <citation type="submission" date="2018-04" db="EMBL/GenBank/DDBJ databases">
        <title>Genomic Encyclopedia of Archaeal and Bacterial Type Strains, Phase II (KMG-II): from individual species to whole genera.</title>
        <authorList>
            <person name="Goeker M."/>
        </authorList>
    </citation>
    <scope>NUCLEOTIDE SEQUENCE [LARGE SCALE GENOMIC DNA]</scope>
    <source>
        <strain evidence="1 2">DSM 26809</strain>
    </source>
</reference>
<dbReference type="RefSeq" id="WP_107826345.1">
    <property type="nucleotide sequence ID" value="NZ_CP160205.1"/>
</dbReference>
<sequence length="89" mass="8984">MPNVYKIGNSHNSINLQADIHTVGAAASKASITSLDDDSDAGVAVARSVDATGDIESQPIGDYRSLKGKLLNVWTEIAAADGGASGGQG</sequence>
<keyword evidence="2" id="KW-1185">Reference proteome</keyword>
<name>A0A2T5JES1_9SPHI</name>
<evidence type="ECO:0000313" key="2">
    <source>
        <dbReference type="Proteomes" id="UP000244168"/>
    </source>
</evidence>